<evidence type="ECO:0000256" key="4">
    <source>
        <dbReference type="ARBA" id="ARBA00023163"/>
    </source>
</evidence>
<evidence type="ECO:0000256" key="2">
    <source>
        <dbReference type="ARBA" id="ARBA00023015"/>
    </source>
</evidence>
<dbReference type="Gene3D" id="1.10.10.10">
    <property type="entry name" value="Winged helix-like DNA-binding domain superfamily/Winged helix DNA-binding domain"/>
    <property type="match status" value="1"/>
</dbReference>
<comment type="caution">
    <text evidence="6">The sequence shown here is derived from an EMBL/GenBank/DDBJ whole genome shotgun (WGS) entry which is preliminary data.</text>
</comment>
<gene>
    <name evidence="6" type="ORF">C8P69_110155</name>
</gene>
<dbReference type="GO" id="GO:0003677">
    <property type="term" value="F:DNA binding"/>
    <property type="evidence" value="ECO:0007669"/>
    <property type="project" value="UniProtKB-KW"/>
</dbReference>
<keyword evidence="2" id="KW-0805">Transcription regulation</keyword>
<proteinExistence type="inferred from homology"/>
<evidence type="ECO:0000256" key="3">
    <source>
        <dbReference type="ARBA" id="ARBA00023125"/>
    </source>
</evidence>
<dbReference type="Pfam" id="PF03466">
    <property type="entry name" value="LysR_substrate"/>
    <property type="match status" value="1"/>
</dbReference>
<dbReference type="SUPFAM" id="SSF46785">
    <property type="entry name" value="Winged helix' DNA-binding domain"/>
    <property type="match status" value="1"/>
</dbReference>
<evidence type="ECO:0000259" key="5">
    <source>
        <dbReference type="PROSITE" id="PS50931"/>
    </source>
</evidence>
<dbReference type="EMBL" id="PZZL01000010">
    <property type="protein sequence ID" value="PTM51489.1"/>
    <property type="molecule type" value="Genomic_DNA"/>
</dbReference>
<dbReference type="GO" id="GO:0003700">
    <property type="term" value="F:DNA-binding transcription factor activity"/>
    <property type="evidence" value="ECO:0007669"/>
    <property type="project" value="InterPro"/>
</dbReference>
<dbReference type="PRINTS" id="PR00039">
    <property type="entry name" value="HTHLYSR"/>
</dbReference>
<evidence type="ECO:0000313" key="6">
    <source>
        <dbReference type="EMBL" id="PTM51489.1"/>
    </source>
</evidence>
<name>A0A2T4YY59_9HYPH</name>
<reference evidence="6 7" key="1">
    <citation type="submission" date="2018-04" db="EMBL/GenBank/DDBJ databases">
        <title>Genomic Encyclopedia of Archaeal and Bacterial Type Strains, Phase II (KMG-II): from individual species to whole genera.</title>
        <authorList>
            <person name="Goeker M."/>
        </authorList>
    </citation>
    <scope>NUCLEOTIDE SEQUENCE [LARGE SCALE GENOMIC DNA]</scope>
    <source>
        <strain evidence="6 7">DSM 25521</strain>
    </source>
</reference>
<keyword evidence="4" id="KW-0804">Transcription</keyword>
<dbReference type="Gene3D" id="3.40.190.10">
    <property type="entry name" value="Periplasmic binding protein-like II"/>
    <property type="match status" value="2"/>
</dbReference>
<dbReference type="Pfam" id="PF00126">
    <property type="entry name" value="HTH_1"/>
    <property type="match status" value="1"/>
</dbReference>
<dbReference type="InterPro" id="IPR005119">
    <property type="entry name" value="LysR_subst-bd"/>
</dbReference>
<dbReference type="RefSeq" id="WP_108179163.1">
    <property type="nucleotide sequence ID" value="NZ_PZZL01000010.1"/>
</dbReference>
<dbReference type="OrthoDB" id="9795022at2"/>
<keyword evidence="3 6" id="KW-0238">DNA-binding</keyword>
<feature type="domain" description="HTH lysR-type" evidence="5">
    <location>
        <begin position="1"/>
        <end position="57"/>
    </location>
</feature>
<dbReference type="Proteomes" id="UP000241808">
    <property type="component" value="Unassembled WGS sequence"/>
</dbReference>
<accession>A0A2T4YY59</accession>
<dbReference type="FunFam" id="1.10.10.10:FF:000001">
    <property type="entry name" value="LysR family transcriptional regulator"/>
    <property type="match status" value="1"/>
</dbReference>
<dbReference type="InterPro" id="IPR036390">
    <property type="entry name" value="WH_DNA-bd_sf"/>
</dbReference>
<dbReference type="PROSITE" id="PS50931">
    <property type="entry name" value="HTH_LYSR"/>
    <property type="match status" value="1"/>
</dbReference>
<protein>
    <submittedName>
        <fullName evidence="6">DNA-binding transcriptional LysR family regulator</fullName>
    </submittedName>
</protein>
<keyword evidence="7" id="KW-1185">Reference proteome</keyword>
<dbReference type="GO" id="GO:0032993">
    <property type="term" value="C:protein-DNA complex"/>
    <property type="evidence" value="ECO:0007669"/>
    <property type="project" value="TreeGrafter"/>
</dbReference>
<dbReference type="SUPFAM" id="SSF53850">
    <property type="entry name" value="Periplasmic binding protein-like II"/>
    <property type="match status" value="1"/>
</dbReference>
<dbReference type="AlphaFoldDB" id="A0A2T4YY59"/>
<dbReference type="InterPro" id="IPR000847">
    <property type="entry name" value="LysR_HTH_N"/>
</dbReference>
<evidence type="ECO:0000313" key="7">
    <source>
        <dbReference type="Proteomes" id="UP000241808"/>
    </source>
</evidence>
<evidence type="ECO:0000256" key="1">
    <source>
        <dbReference type="ARBA" id="ARBA00009437"/>
    </source>
</evidence>
<dbReference type="InterPro" id="IPR036388">
    <property type="entry name" value="WH-like_DNA-bd_sf"/>
</dbReference>
<comment type="similarity">
    <text evidence="1">Belongs to the LysR transcriptional regulatory family.</text>
</comment>
<dbReference type="PANTHER" id="PTHR30346:SF17">
    <property type="entry name" value="LYSR FAMILY TRANSCRIPTIONAL REGULATOR"/>
    <property type="match status" value="1"/>
</dbReference>
<sequence length="305" mass="34431">MELRHLRYFTMVAAEGSFSRAAEKLHIAQPPLSRQIQQLEDELGVRLLDRGRPITLTEPGRYLFEQARQILQRVDDMRAMTKRIAKGLVLQFNIGFVASTLYDDLPELIRRFRIAVPGVEVHLLEMTTIEQVAALKDGRIDVGFGRLRFDDEMVVRKVIREEKLCIATPKGHPLASRETAPRLRDTAHEPLIIYPKAPRPSYADQVIGFYREAGVEPNIATEARELQTALGFVASGGGICVVPASVRRLGRDDVSYVDLNEPKMVTPIIMSYRKNDGSRLLQQLITLVREFDKWEAAPTASEKAV</sequence>
<dbReference type="PANTHER" id="PTHR30346">
    <property type="entry name" value="TRANSCRIPTIONAL DUAL REGULATOR HCAR-RELATED"/>
    <property type="match status" value="1"/>
</dbReference>
<organism evidence="6 7">
    <name type="scientific">Phreatobacter oligotrophus</name>
    <dbReference type="NCBI Taxonomy" id="1122261"/>
    <lineage>
        <taxon>Bacteria</taxon>
        <taxon>Pseudomonadati</taxon>
        <taxon>Pseudomonadota</taxon>
        <taxon>Alphaproteobacteria</taxon>
        <taxon>Hyphomicrobiales</taxon>
        <taxon>Phreatobacteraceae</taxon>
        <taxon>Phreatobacter</taxon>
    </lineage>
</organism>
<dbReference type="CDD" id="cd08445">
    <property type="entry name" value="PBP2_BenM_CatM_CatR"/>
    <property type="match status" value="1"/>
</dbReference>